<keyword evidence="1" id="KW-1133">Transmembrane helix</keyword>
<evidence type="ECO:0000256" key="1">
    <source>
        <dbReference type="SAM" id="Phobius"/>
    </source>
</evidence>
<proteinExistence type="predicted"/>
<protein>
    <submittedName>
        <fullName evidence="2">Uncharacterized protein</fullName>
    </submittedName>
</protein>
<dbReference type="RefSeq" id="WP_118162638.1">
    <property type="nucleotide sequence ID" value="NZ_JADNGL010000013.1"/>
</dbReference>
<name>A0AAW6EEC7_9FIRM</name>
<organism evidence="2 3">
    <name type="scientific">Ruminococcus bicirculans</name>
    <name type="common">ex Wegman et al. 2014</name>
    <dbReference type="NCBI Taxonomy" id="1160721"/>
    <lineage>
        <taxon>Bacteria</taxon>
        <taxon>Bacillati</taxon>
        <taxon>Bacillota</taxon>
        <taxon>Clostridia</taxon>
        <taxon>Eubacteriales</taxon>
        <taxon>Oscillospiraceae</taxon>
        <taxon>Ruminococcus</taxon>
    </lineage>
</organism>
<accession>A0AAW6EEC7</accession>
<evidence type="ECO:0000313" key="3">
    <source>
        <dbReference type="Proteomes" id="UP001211015"/>
    </source>
</evidence>
<feature type="transmembrane region" description="Helical" evidence="1">
    <location>
        <begin position="26"/>
        <end position="47"/>
    </location>
</feature>
<sequence>MRKQSRNSIYSEGGRWSALDFYENHFAFLISLFSVSFHKTIILNRYYIYKVRGTPRKTSGKSFESLMKVPSTNYS</sequence>
<gene>
    <name evidence="2" type="ORF">PNU62_09665</name>
</gene>
<evidence type="ECO:0000313" key="2">
    <source>
        <dbReference type="EMBL" id="MDB8745282.1"/>
    </source>
</evidence>
<dbReference type="EMBL" id="JAQMLV010000012">
    <property type="protein sequence ID" value="MDB8745282.1"/>
    <property type="molecule type" value="Genomic_DNA"/>
</dbReference>
<reference evidence="2" key="1">
    <citation type="submission" date="2023-01" db="EMBL/GenBank/DDBJ databases">
        <title>Human gut microbiome strain richness.</title>
        <authorList>
            <person name="Chen-Liaw A."/>
        </authorList>
    </citation>
    <scope>NUCLEOTIDE SEQUENCE</scope>
    <source>
        <strain evidence="2">1001275st1_F4_1001275B_160808</strain>
    </source>
</reference>
<dbReference type="AlphaFoldDB" id="A0AAW6EEC7"/>
<dbReference type="Proteomes" id="UP001211015">
    <property type="component" value="Unassembled WGS sequence"/>
</dbReference>
<comment type="caution">
    <text evidence="2">The sequence shown here is derived from an EMBL/GenBank/DDBJ whole genome shotgun (WGS) entry which is preliminary data.</text>
</comment>
<keyword evidence="1" id="KW-0472">Membrane</keyword>
<keyword evidence="1" id="KW-0812">Transmembrane</keyword>